<feature type="compositionally biased region" description="Basic and acidic residues" evidence="1">
    <location>
        <begin position="59"/>
        <end position="75"/>
    </location>
</feature>
<dbReference type="AlphaFoldDB" id="A0AAD6ZUI0"/>
<organism evidence="2 3">
    <name type="scientific">Mycena albidolilacea</name>
    <dbReference type="NCBI Taxonomy" id="1033008"/>
    <lineage>
        <taxon>Eukaryota</taxon>
        <taxon>Fungi</taxon>
        <taxon>Dikarya</taxon>
        <taxon>Basidiomycota</taxon>
        <taxon>Agaricomycotina</taxon>
        <taxon>Agaricomycetes</taxon>
        <taxon>Agaricomycetidae</taxon>
        <taxon>Agaricales</taxon>
        <taxon>Marasmiineae</taxon>
        <taxon>Mycenaceae</taxon>
        <taxon>Mycena</taxon>
    </lineage>
</organism>
<accession>A0AAD6ZUI0</accession>
<comment type="caution">
    <text evidence="2">The sequence shown here is derived from an EMBL/GenBank/DDBJ whole genome shotgun (WGS) entry which is preliminary data.</text>
</comment>
<dbReference type="Proteomes" id="UP001218218">
    <property type="component" value="Unassembled WGS sequence"/>
</dbReference>
<sequence length="277" mass="30235">MTEVLRALCRHAPGWAPDSAPDTTPILPPSPSATTTPHEAATYAQATSCTAPDPPVTPKIDERSHSPPSERFDARNRAPDLVFRFDLSPAAFTPTVRPSPAQLFFDITKKSVIGNLQLAGIRWTPRGNLTFAFLHDEKFTAEEARKQAPAIWNLIRPLLKQRKPSHCPRVDGGNSWHNVVIHGVPVHVMPPNASNGFATPQESATVDIHDWLKKSGIDDCIQAMSFMCSDTDLAARETAPLRVSLLSKKDADSLVRNGALVLGSRCRVSPYVAKTPL</sequence>
<evidence type="ECO:0000256" key="1">
    <source>
        <dbReference type="SAM" id="MobiDB-lite"/>
    </source>
</evidence>
<proteinExistence type="predicted"/>
<dbReference type="EMBL" id="JARIHO010000027">
    <property type="protein sequence ID" value="KAJ7340009.1"/>
    <property type="molecule type" value="Genomic_DNA"/>
</dbReference>
<gene>
    <name evidence="2" type="ORF">DFH08DRAFT_875920</name>
</gene>
<evidence type="ECO:0000313" key="3">
    <source>
        <dbReference type="Proteomes" id="UP001218218"/>
    </source>
</evidence>
<reference evidence="2" key="1">
    <citation type="submission" date="2023-03" db="EMBL/GenBank/DDBJ databases">
        <title>Massive genome expansion in bonnet fungi (Mycena s.s.) driven by repeated elements and novel gene families across ecological guilds.</title>
        <authorList>
            <consortium name="Lawrence Berkeley National Laboratory"/>
            <person name="Harder C.B."/>
            <person name="Miyauchi S."/>
            <person name="Viragh M."/>
            <person name="Kuo A."/>
            <person name="Thoen E."/>
            <person name="Andreopoulos B."/>
            <person name="Lu D."/>
            <person name="Skrede I."/>
            <person name="Drula E."/>
            <person name="Henrissat B."/>
            <person name="Morin E."/>
            <person name="Kohler A."/>
            <person name="Barry K."/>
            <person name="LaButti K."/>
            <person name="Morin E."/>
            <person name="Salamov A."/>
            <person name="Lipzen A."/>
            <person name="Mereny Z."/>
            <person name="Hegedus B."/>
            <person name="Baldrian P."/>
            <person name="Stursova M."/>
            <person name="Weitz H."/>
            <person name="Taylor A."/>
            <person name="Grigoriev I.V."/>
            <person name="Nagy L.G."/>
            <person name="Martin F."/>
            <person name="Kauserud H."/>
        </authorList>
    </citation>
    <scope>NUCLEOTIDE SEQUENCE</scope>
    <source>
        <strain evidence="2">CBHHK002</strain>
    </source>
</reference>
<evidence type="ECO:0000313" key="2">
    <source>
        <dbReference type="EMBL" id="KAJ7340009.1"/>
    </source>
</evidence>
<feature type="region of interest" description="Disordered" evidence="1">
    <location>
        <begin position="13"/>
        <end position="75"/>
    </location>
</feature>
<keyword evidence="3" id="KW-1185">Reference proteome</keyword>
<protein>
    <submittedName>
        <fullName evidence="2">Uncharacterized protein</fullName>
    </submittedName>
</protein>
<name>A0AAD6ZUI0_9AGAR</name>